<keyword evidence="1" id="KW-0812">Transmembrane</keyword>
<dbReference type="KEGG" id="fbm:MQE35_03310"/>
<dbReference type="AlphaFoldDB" id="A0A9E7D2N0"/>
<evidence type="ECO:0000313" key="3">
    <source>
        <dbReference type="Proteomes" id="UP000831290"/>
    </source>
</evidence>
<dbReference type="EMBL" id="CP094358">
    <property type="protein sequence ID" value="UOB18323.1"/>
    <property type="molecule type" value="Genomic_DNA"/>
</dbReference>
<organism evidence="2 3">
    <name type="scientific">Abyssalbus ytuae</name>
    <dbReference type="NCBI Taxonomy" id="2926907"/>
    <lineage>
        <taxon>Bacteria</taxon>
        <taxon>Pseudomonadati</taxon>
        <taxon>Bacteroidota</taxon>
        <taxon>Flavobacteriia</taxon>
        <taxon>Flavobacteriales</taxon>
        <taxon>Flavobacteriaceae</taxon>
        <taxon>Abyssalbus</taxon>
    </lineage>
</organism>
<keyword evidence="1" id="KW-1133">Transmembrane helix</keyword>
<feature type="transmembrane region" description="Helical" evidence="1">
    <location>
        <begin position="41"/>
        <end position="60"/>
    </location>
</feature>
<proteinExistence type="predicted"/>
<sequence>MFTGGKLIFAVLFIIVFVLIMIYSYKQDKVVHQKSYKNAKWVLIGFIIFLAVLLFIKYLLNK</sequence>
<gene>
    <name evidence="2" type="ORF">MQE35_03310</name>
</gene>
<dbReference type="Proteomes" id="UP000831290">
    <property type="component" value="Chromosome"/>
</dbReference>
<protein>
    <submittedName>
        <fullName evidence="2">Uncharacterized protein</fullName>
    </submittedName>
</protein>
<keyword evidence="1" id="KW-0472">Membrane</keyword>
<keyword evidence="3" id="KW-1185">Reference proteome</keyword>
<evidence type="ECO:0000256" key="1">
    <source>
        <dbReference type="SAM" id="Phobius"/>
    </source>
</evidence>
<accession>A0A9E7D2N0</accession>
<reference evidence="2" key="1">
    <citation type="submission" date="2022-03" db="EMBL/GenBank/DDBJ databases">
        <title>Description of Abyssus ytuae gen. nov., sp. nov., a novel member of the family Flavobacteriaceae isolated from the sediment of Mariana Trench.</title>
        <authorList>
            <person name="Zhang J."/>
            <person name="Xu X."/>
        </authorList>
    </citation>
    <scope>NUCLEOTIDE SEQUENCE</scope>
    <source>
        <strain evidence="2">MT3330</strain>
    </source>
</reference>
<evidence type="ECO:0000313" key="2">
    <source>
        <dbReference type="EMBL" id="UOB18323.1"/>
    </source>
</evidence>
<feature type="transmembrane region" description="Helical" evidence="1">
    <location>
        <begin position="7"/>
        <end position="25"/>
    </location>
</feature>
<name>A0A9E7D2N0_9FLAO</name>